<evidence type="ECO:0000313" key="2">
    <source>
        <dbReference type="EMBL" id="SEJ89528.1"/>
    </source>
</evidence>
<dbReference type="PANTHER" id="PTHR24096:SF420">
    <property type="entry name" value="LONG-CHAIN-FATTY-ACID--COA LIGASE-RELATED"/>
    <property type="match status" value="1"/>
</dbReference>
<dbReference type="SUPFAM" id="SSF56801">
    <property type="entry name" value="Acetyl-CoA synthetase-like"/>
    <property type="match status" value="1"/>
</dbReference>
<dbReference type="EMBL" id="FNYY01000013">
    <property type="protein sequence ID" value="SEJ89528.1"/>
    <property type="molecule type" value="Genomic_DNA"/>
</dbReference>
<comment type="caution">
    <text evidence="2">The sequence shown here is derived from an EMBL/GenBank/DDBJ whole genome shotgun (WGS) entry which is preliminary data.</text>
</comment>
<gene>
    <name evidence="2" type="ORF">SAMN04487940_11324</name>
</gene>
<dbReference type="GO" id="GO:0016405">
    <property type="term" value="F:CoA-ligase activity"/>
    <property type="evidence" value="ECO:0007669"/>
    <property type="project" value="TreeGrafter"/>
</dbReference>
<feature type="domain" description="AMP-dependent synthetase/ligase" evidence="1">
    <location>
        <begin position="64"/>
        <end position="444"/>
    </location>
</feature>
<organism evidence="2 3">
    <name type="scientific">Marinovum algicola</name>
    <dbReference type="NCBI Taxonomy" id="42444"/>
    <lineage>
        <taxon>Bacteria</taxon>
        <taxon>Pseudomonadati</taxon>
        <taxon>Pseudomonadota</taxon>
        <taxon>Alphaproteobacteria</taxon>
        <taxon>Rhodobacterales</taxon>
        <taxon>Roseobacteraceae</taxon>
        <taxon>Marinovum</taxon>
    </lineage>
</organism>
<dbReference type="AlphaFoldDB" id="A0A975WCB4"/>
<dbReference type="Pfam" id="PF00501">
    <property type="entry name" value="AMP-binding"/>
    <property type="match status" value="1"/>
</dbReference>
<proteinExistence type="predicted"/>
<dbReference type="InterPro" id="IPR042099">
    <property type="entry name" value="ANL_N_sf"/>
</dbReference>
<dbReference type="Pfam" id="PF23562">
    <property type="entry name" value="AMP-binding_C_3"/>
    <property type="match status" value="1"/>
</dbReference>
<dbReference type="InterPro" id="IPR000873">
    <property type="entry name" value="AMP-dep_synth/lig_dom"/>
</dbReference>
<evidence type="ECO:0000313" key="3">
    <source>
        <dbReference type="Proteomes" id="UP000182932"/>
    </source>
</evidence>
<dbReference type="InterPro" id="IPR020845">
    <property type="entry name" value="AMP-binding_CS"/>
</dbReference>
<accession>A0A975WCB4</accession>
<dbReference type="PROSITE" id="PS00455">
    <property type="entry name" value="AMP_BINDING"/>
    <property type="match status" value="1"/>
</dbReference>
<dbReference type="Proteomes" id="UP000182932">
    <property type="component" value="Unassembled WGS sequence"/>
</dbReference>
<dbReference type="Gene3D" id="3.40.50.12780">
    <property type="entry name" value="N-terminal domain of ligase-like"/>
    <property type="match status" value="1"/>
</dbReference>
<dbReference type="PANTHER" id="PTHR24096">
    <property type="entry name" value="LONG-CHAIN-FATTY-ACID--COA LIGASE"/>
    <property type="match status" value="1"/>
</dbReference>
<protein>
    <submittedName>
        <fullName evidence="2">Trans-feruloyl-CoA synthase</fullName>
    </submittedName>
</protein>
<reference evidence="2 3" key="1">
    <citation type="submission" date="2016-10" db="EMBL/GenBank/DDBJ databases">
        <authorList>
            <person name="Varghese N."/>
            <person name="Submissions S."/>
        </authorList>
    </citation>
    <scope>NUCLEOTIDE SEQUENCE [LARGE SCALE GENOMIC DNA]</scope>
    <source>
        <strain evidence="2 3">FF3</strain>
    </source>
</reference>
<keyword evidence="3" id="KW-1185">Reference proteome</keyword>
<evidence type="ECO:0000259" key="1">
    <source>
        <dbReference type="Pfam" id="PF00501"/>
    </source>
</evidence>
<name>A0A975WCB4_9RHOB</name>
<sequence>MPYNYYANRQTLRWEDLVVTLRQDGRDRRYWTPEFTYDKRDDGTVYMRHVEDLPEHPQLLADYLDRWANEAPDRTWIARRGADGDWIEVSYGRARNQARAAGAALLNMGLGPDRPLLILSENSLEHAILGIACAYVGIPYAPISPAYSLVSEGAAKAKGSVETLNPGAIFADDGATFAEALQVLVKGDCKAITARNHVAGAARYDDLLAHDPAEAEAAAARAILTPDTVVKYLFTSGSTGSPKAVINTNRMICAMQAMVRDCYSFLENEPPVVLNWAPWNHTAAGNKIAYLVLTNGGTYYIDDGRPVPGKFDETLRNLREIACTWYFNVPIGYDMLARELARDKVLAETFYSRLNMMFYAGAGMAQHTWDKLMKIGRETTGHDVLLATGLGSTETAPFALAWTDLEETAGNVGVPSRGLTLKLVPTDGKLELRLKGPSITPGYYGAPEKTAEVFDDEGFYCMGDALRPADPEDFSRGFYFDGRVAENFKLSTGTWVAVGAVRAKLVDDLSGLVRDAVIVGENESQLGALLWLSDVARQMPPDELKATLSERLTAAAKAATGSASRVRRARILAQEPTLDRGEVTEKGSLNQRALRAGNAGEIDRLYRSDEGVIIA</sequence>